<feature type="domain" description="Ricin B lectin" evidence="2">
    <location>
        <begin position="27"/>
        <end position="163"/>
    </location>
</feature>
<dbReference type="Proteomes" id="UP000597656">
    <property type="component" value="Unassembled WGS sequence"/>
</dbReference>
<name>A0ABQ2HGF1_9PSEU</name>
<dbReference type="SMART" id="SM00458">
    <property type="entry name" value="RICIN"/>
    <property type="match status" value="1"/>
</dbReference>
<comment type="caution">
    <text evidence="3">The sequence shown here is derived from an EMBL/GenBank/DDBJ whole genome shotgun (WGS) entry which is preliminary data.</text>
</comment>
<organism evidence="3 4">
    <name type="scientific">Lentzea pudingi</name>
    <dbReference type="NCBI Taxonomy" id="1789439"/>
    <lineage>
        <taxon>Bacteria</taxon>
        <taxon>Bacillati</taxon>
        <taxon>Actinomycetota</taxon>
        <taxon>Actinomycetes</taxon>
        <taxon>Pseudonocardiales</taxon>
        <taxon>Pseudonocardiaceae</taxon>
        <taxon>Lentzea</taxon>
    </lineage>
</organism>
<keyword evidence="1" id="KW-0732">Signal</keyword>
<feature type="chain" id="PRO_5045944309" description="Ricin B lectin domain-containing protein" evidence="1">
    <location>
        <begin position="20"/>
        <end position="163"/>
    </location>
</feature>
<evidence type="ECO:0000313" key="4">
    <source>
        <dbReference type="Proteomes" id="UP000597656"/>
    </source>
</evidence>
<dbReference type="InterPro" id="IPR000772">
    <property type="entry name" value="Ricin_B_lectin"/>
</dbReference>
<feature type="signal peptide" evidence="1">
    <location>
        <begin position="1"/>
        <end position="19"/>
    </location>
</feature>
<dbReference type="RefSeq" id="WP_189153919.1">
    <property type="nucleotide sequence ID" value="NZ_BMNC01000002.1"/>
</dbReference>
<reference evidence="4" key="1">
    <citation type="journal article" date="2019" name="Int. J. Syst. Evol. Microbiol.">
        <title>The Global Catalogue of Microorganisms (GCM) 10K type strain sequencing project: providing services to taxonomists for standard genome sequencing and annotation.</title>
        <authorList>
            <consortium name="The Broad Institute Genomics Platform"/>
            <consortium name="The Broad Institute Genome Sequencing Center for Infectious Disease"/>
            <person name="Wu L."/>
            <person name="Ma J."/>
        </authorList>
    </citation>
    <scope>NUCLEOTIDE SEQUENCE [LARGE SCALE GENOMIC DNA]</scope>
    <source>
        <strain evidence="4">CGMCC 4.7319</strain>
    </source>
</reference>
<evidence type="ECO:0000256" key="1">
    <source>
        <dbReference type="SAM" id="SignalP"/>
    </source>
</evidence>
<dbReference type="Gene3D" id="2.80.10.50">
    <property type="match status" value="1"/>
</dbReference>
<evidence type="ECO:0000259" key="2">
    <source>
        <dbReference type="SMART" id="SM00458"/>
    </source>
</evidence>
<dbReference type="PROSITE" id="PS50231">
    <property type="entry name" value="RICIN_B_LECTIN"/>
    <property type="match status" value="1"/>
</dbReference>
<sequence>MIRKLVTLFAACAATVVLAQPASAIVNPVEISFKNVHSGLCMDVLGFNQADSAPVVQWDCNGADNQKFTLEKRGDNEHALKIKFNGKCLDQPSNLADNIQVTVFPCHYNANQLWFIERLPNVPDQFTLRNKHTNKCLENGIQTVKQKPIFQFQCHQDTNQRWI</sequence>
<dbReference type="EMBL" id="BMNC01000002">
    <property type="protein sequence ID" value="GGM80560.1"/>
    <property type="molecule type" value="Genomic_DNA"/>
</dbReference>
<proteinExistence type="predicted"/>
<dbReference type="CDD" id="cd00161">
    <property type="entry name" value="beta-trefoil_Ricin-like"/>
    <property type="match status" value="1"/>
</dbReference>
<protein>
    <recommendedName>
        <fullName evidence="2">Ricin B lectin domain-containing protein</fullName>
    </recommendedName>
</protein>
<dbReference type="Pfam" id="PF00652">
    <property type="entry name" value="Ricin_B_lectin"/>
    <property type="match status" value="1"/>
</dbReference>
<accession>A0ABQ2HGF1</accession>
<gene>
    <name evidence="3" type="ORF">GCM10011609_15530</name>
</gene>
<dbReference type="InterPro" id="IPR035992">
    <property type="entry name" value="Ricin_B-like_lectins"/>
</dbReference>
<keyword evidence="4" id="KW-1185">Reference proteome</keyword>
<evidence type="ECO:0000313" key="3">
    <source>
        <dbReference type="EMBL" id="GGM80560.1"/>
    </source>
</evidence>
<dbReference type="SUPFAM" id="SSF50370">
    <property type="entry name" value="Ricin B-like lectins"/>
    <property type="match status" value="1"/>
</dbReference>